<evidence type="ECO:0000256" key="1">
    <source>
        <dbReference type="SAM" id="MobiDB-lite"/>
    </source>
</evidence>
<evidence type="ECO:0008006" key="4">
    <source>
        <dbReference type="Google" id="ProtNLM"/>
    </source>
</evidence>
<accession>A0ABZ1TTB1</accession>
<dbReference type="Proteomes" id="UP001432222">
    <property type="component" value="Chromosome"/>
</dbReference>
<dbReference type="EMBL" id="CP108110">
    <property type="protein sequence ID" value="WUQ81515.1"/>
    <property type="molecule type" value="Genomic_DNA"/>
</dbReference>
<feature type="region of interest" description="Disordered" evidence="1">
    <location>
        <begin position="24"/>
        <end position="68"/>
    </location>
</feature>
<organism evidence="2 3">
    <name type="scientific">Kitasatospora purpeofusca</name>
    <dbReference type="NCBI Taxonomy" id="67352"/>
    <lineage>
        <taxon>Bacteria</taxon>
        <taxon>Bacillati</taxon>
        <taxon>Actinomycetota</taxon>
        <taxon>Actinomycetes</taxon>
        <taxon>Kitasatosporales</taxon>
        <taxon>Streptomycetaceae</taxon>
        <taxon>Kitasatospora</taxon>
    </lineage>
</organism>
<sequence length="68" mass="7912">MRCPQNPDKDRDRVYRRCGCRDDHRRQLGTTCPHLATDRHHGRRGLTSSDQQRPASERHTRRPAAPAP</sequence>
<protein>
    <recommendedName>
        <fullName evidence="4">SWIM-type domain-containing protein</fullName>
    </recommendedName>
</protein>
<evidence type="ECO:0000313" key="2">
    <source>
        <dbReference type="EMBL" id="WUQ81515.1"/>
    </source>
</evidence>
<reference evidence="2" key="1">
    <citation type="submission" date="2022-10" db="EMBL/GenBank/DDBJ databases">
        <title>The complete genomes of actinobacterial strains from the NBC collection.</title>
        <authorList>
            <person name="Joergensen T.S."/>
            <person name="Alvarez Arevalo M."/>
            <person name="Sterndorff E.B."/>
            <person name="Faurdal D."/>
            <person name="Vuksanovic O."/>
            <person name="Mourched A.-S."/>
            <person name="Charusanti P."/>
            <person name="Shaw S."/>
            <person name="Blin K."/>
            <person name="Weber T."/>
        </authorList>
    </citation>
    <scope>NUCLEOTIDE SEQUENCE</scope>
    <source>
        <strain evidence="2">NBC_00222</strain>
    </source>
</reference>
<proteinExistence type="predicted"/>
<keyword evidence="3" id="KW-1185">Reference proteome</keyword>
<dbReference type="RefSeq" id="WP_328952590.1">
    <property type="nucleotide sequence ID" value="NZ_CP108110.1"/>
</dbReference>
<name>A0ABZ1TTB1_9ACTN</name>
<evidence type="ECO:0000313" key="3">
    <source>
        <dbReference type="Proteomes" id="UP001432222"/>
    </source>
</evidence>
<gene>
    <name evidence="2" type="ORF">OHA16_00180</name>
</gene>